<comment type="similarity">
    <text evidence="1">Belongs to the short-chain dehydrogenases/reductases (SDR) family.</text>
</comment>
<gene>
    <name evidence="3" type="ORF">METZ01_LOCUS357252</name>
</gene>
<dbReference type="PANTHER" id="PTHR44196:SF1">
    <property type="entry name" value="DEHYDROGENASE_REDUCTASE SDR FAMILY MEMBER 7B"/>
    <property type="match status" value="1"/>
</dbReference>
<dbReference type="GO" id="GO:0016020">
    <property type="term" value="C:membrane"/>
    <property type="evidence" value="ECO:0007669"/>
    <property type="project" value="TreeGrafter"/>
</dbReference>
<evidence type="ECO:0000313" key="3">
    <source>
        <dbReference type="EMBL" id="SVD04398.1"/>
    </source>
</evidence>
<protein>
    <recommendedName>
        <fullName evidence="4">SDR family NAD(P)-dependent oxidoreductase</fullName>
    </recommendedName>
</protein>
<dbReference type="PANTHER" id="PTHR44196">
    <property type="entry name" value="DEHYDROGENASE/REDUCTASE SDR FAMILY MEMBER 7B"/>
    <property type="match status" value="1"/>
</dbReference>
<dbReference type="GO" id="GO:0016491">
    <property type="term" value="F:oxidoreductase activity"/>
    <property type="evidence" value="ECO:0007669"/>
    <property type="project" value="UniProtKB-KW"/>
</dbReference>
<evidence type="ECO:0008006" key="4">
    <source>
        <dbReference type="Google" id="ProtNLM"/>
    </source>
</evidence>
<dbReference type="AlphaFoldDB" id="A0A382S5J2"/>
<accession>A0A382S5J2</accession>
<evidence type="ECO:0000256" key="1">
    <source>
        <dbReference type="ARBA" id="ARBA00006484"/>
    </source>
</evidence>
<dbReference type="EMBL" id="UINC01126119">
    <property type="protein sequence ID" value="SVD04398.1"/>
    <property type="molecule type" value="Genomic_DNA"/>
</dbReference>
<dbReference type="InterPro" id="IPR002347">
    <property type="entry name" value="SDR_fam"/>
</dbReference>
<sequence length="100" mass="10573">MPPLARFELDEKVVIITGAGRGLGRTMALECFQSGAKVAVGSRTTGELETLAAEIEAGGGECFYHPLDVTDVGSIQAFMDAVIAHYGRIDVLVNNAGYNK</sequence>
<name>A0A382S5J2_9ZZZZ</name>
<dbReference type="SUPFAM" id="SSF51735">
    <property type="entry name" value="NAD(P)-binding Rossmann-fold domains"/>
    <property type="match status" value="1"/>
</dbReference>
<feature type="non-terminal residue" evidence="3">
    <location>
        <position position="100"/>
    </location>
</feature>
<dbReference type="InterPro" id="IPR036291">
    <property type="entry name" value="NAD(P)-bd_dom_sf"/>
</dbReference>
<evidence type="ECO:0000256" key="2">
    <source>
        <dbReference type="ARBA" id="ARBA00023002"/>
    </source>
</evidence>
<proteinExistence type="inferred from homology"/>
<organism evidence="3">
    <name type="scientific">marine metagenome</name>
    <dbReference type="NCBI Taxonomy" id="408172"/>
    <lineage>
        <taxon>unclassified sequences</taxon>
        <taxon>metagenomes</taxon>
        <taxon>ecological metagenomes</taxon>
    </lineage>
</organism>
<dbReference type="PRINTS" id="PR00081">
    <property type="entry name" value="GDHRDH"/>
</dbReference>
<keyword evidence="2" id="KW-0560">Oxidoreductase</keyword>
<dbReference type="Pfam" id="PF00106">
    <property type="entry name" value="adh_short"/>
    <property type="match status" value="1"/>
</dbReference>
<reference evidence="3" key="1">
    <citation type="submission" date="2018-05" db="EMBL/GenBank/DDBJ databases">
        <authorList>
            <person name="Lanie J.A."/>
            <person name="Ng W.-L."/>
            <person name="Kazmierczak K.M."/>
            <person name="Andrzejewski T.M."/>
            <person name="Davidsen T.M."/>
            <person name="Wayne K.J."/>
            <person name="Tettelin H."/>
            <person name="Glass J.I."/>
            <person name="Rusch D."/>
            <person name="Podicherti R."/>
            <person name="Tsui H.-C.T."/>
            <person name="Winkler M.E."/>
        </authorList>
    </citation>
    <scope>NUCLEOTIDE SEQUENCE</scope>
</reference>
<dbReference type="Gene3D" id="3.40.50.720">
    <property type="entry name" value="NAD(P)-binding Rossmann-like Domain"/>
    <property type="match status" value="1"/>
</dbReference>